<sequence length="75" mass="8172">MSVEPVEAPPTVLALGYDAMISGATISYVGYPGFNYNKEHILNTSQHHSIIASYPNANTSELEDDLVLVAVQEDY</sequence>
<protein>
    <submittedName>
        <fullName evidence="1">Uncharacterized protein</fullName>
    </submittedName>
</protein>
<organism evidence="1 2">
    <name type="scientific">Fusarium duplospermum</name>
    <dbReference type="NCBI Taxonomy" id="1325734"/>
    <lineage>
        <taxon>Eukaryota</taxon>
        <taxon>Fungi</taxon>
        <taxon>Dikarya</taxon>
        <taxon>Ascomycota</taxon>
        <taxon>Pezizomycotina</taxon>
        <taxon>Sordariomycetes</taxon>
        <taxon>Hypocreomycetidae</taxon>
        <taxon>Hypocreales</taxon>
        <taxon>Nectriaceae</taxon>
        <taxon>Fusarium</taxon>
        <taxon>Fusarium solani species complex</taxon>
    </lineage>
</organism>
<dbReference type="Proteomes" id="UP000288168">
    <property type="component" value="Unassembled WGS sequence"/>
</dbReference>
<dbReference type="AlphaFoldDB" id="A0A428PXN1"/>
<evidence type="ECO:0000313" key="1">
    <source>
        <dbReference type="EMBL" id="RSL57806.1"/>
    </source>
</evidence>
<name>A0A428PXN1_9HYPO</name>
<dbReference type="EMBL" id="NKCI01000079">
    <property type="protein sequence ID" value="RSL57806.1"/>
    <property type="molecule type" value="Genomic_DNA"/>
</dbReference>
<reference evidence="1 2" key="1">
    <citation type="submission" date="2017-06" db="EMBL/GenBank/DDBJ databases">
        <title>Comparative genomic analysis of Ambrosia Fusariam Clade fungi.</title>
        <authorList>
            <person name="Stajich J.E."/>
            <person name="Carrillo J."/>
            <person name="Kijimoto T."/>
            <person name="Eskalen A."/>
            <person name="O'Donnell K."/>
            <person name="Kasson M."/>
        </authorList>
    </citation>
    <scope>NUCLEOTIDE SEQUENCE [LARGE SCALE GENOMIC DNA]</scope>
    <source>
        <strain evidence="1 2">NRRL62584</strain>
    </source>
</reference>
<keyword evidence="2" id="KW-1185">Reference proteome</keyword>
<evidence type="ECO:0000313" key="2">
    <source>
        <dbReference type="Proteomes" id="UP000288168"/>
    </source>
</evidence>
<accession>A0A428PXN1</accession>
<comment type="caution">
    <text evidence="1">The sequence shown here is derived from an EMBL/GenBank/DDBJ whole genome shotgun (WGS) entry which is preliminary data.</text>
</comment>
<proteinExistence type="predicted"/>
<gene>
    <name evidence="1" type="ORF">CEP54_008164</name>
</gene>